<keyword evidence="1" id="KW-1133">Transmembrane helix</keyword>
<comment type="caution">
    <text evidence="2">The sequence shown here is derived from an EMBL/GenBank/DDBJ whole genome shotgun (WGS) entry which is preliminary data.</text>
</comment>
<feature type="transmembrane region" description="Helical" evidence="1">
    <location>
        <begin position="12"/>
        <end position="37"/>
    </location>
</feature>
<proteinExistence type="predicted"/>
<reference evidence="2 3" key="1">
    <citation type="submission" date="2015-10" db="EMBL/GenBank/DDBJ databases">
        <title>Draft genome sequence of Streptomyces canus DSM 40017, type strain for the species Streptomyces canus.</title>
        <authorList>
            <person name="Ruckert C."/>
            <person name="Winkler A."/>
            <person name="Kalinowski J."/>
            <person name="Kampfer P."/>
            <person name="Glaeser S."/>
        </authorList>
    </citation>
    <scope>NUCLEOTIDE SEQUENCE [LARGE SCALE GENOMIC DNA]</scope>
    <source>
        <strain evidence="2 3">DSM 40017</strain>
    </source>
</reference>
<protein>
    <submittedName>
        <fullName evidence="2">Uncharacterized protein</fullName>
    </submittedName>
</protein>
<dbReference type="STRING" id="58343.AQJ46_07250"/>
<feature type="transmembrane region" description="Helical" evidence="1">
    <location>
        <begin position="110"/>
        <end position="131"/>
    </location>
</feature>
<dbReference type="Proteomes" id="UP000053669">
    <property type="component" value="Unassembled WGS sequence"/>
</dbReference>
<dbReference type="AlphaFoldDB" id="A0A124I085"/>
<dbReference type="EMBL" id="LMWU01000006">
    <property type="protein sequence ID" value="KUN73530.1"/>
    <property type="molecule type" value="Genomic_DNA"/>
</dbReference>
<evidence type="ECO:0000313" key="2">
    <source>
        <dbReference type="EMBL" id="KUN73530.1"/>
    </source>
</evidence>
<organism evidence="2 3">
    <name type="scientific">Streptomyces canus</name>
    <dbReference type="NCBI Taxonomy" id="58343"/>
    <lineage>
        <taxon>Bacteria</taxon>
        <taxon>Bacillati</taxon>
        <taxon>Actinomycetota</taxon>
        <taxon>Actinomycetes</taxon>
        <taxon>Kitasatosporales</taxon>
        <taxon>Streptomycetaceae</taxon>
        <taxon>Streptomyces</taxon>
        <taxon>Streptomyces aurantiacus group</taxon>
    </lineage>
</organism>
<accession>A0A124I085</accession>
<name>A0A124I085_9ACTN</name>
<gene>
    <name evidence="2" type="ORF">AQJ46_07250</name>
</gene>
<keyword evidence="1" id="KW-0472">Membrane</keyword>
<keyword evidence="1" id="KW-0812">Transmembrane</keyword>
<evidence type="ECO:0000256" key="1">
    <source>
        <dbReference type="SAM" id="Phobius"/>
    </source>
</evidence>
<sequence length="153" mass="17308">MLGVVVVDDSTFRWPGATLLLVVSASITLIASIQVGADARRFLYNRQTLEAWYTEDELKRGPRALAEREKHFIQWKIRNQRAVIAFNAGTMLLIFAITSVLVPSGGDLAAWRWIATGLALLGALGEAWWMYHLFFREFRKRPDKQKSLDGGTK</sequence>
<feature type="transmembrane region" description="Helical" evidence="1">
    <location>
        <begin position="82"/>
        <end position="104"/>
    </location>
</feature>
<evidence type="ECO:0000313" key="3">
    <source>
        <dbReference type="Proteomes" id="UP000053669"/>
    </source>
</evidence>